<keyword evidence="4" id="KW-0560">Oxidoreductase</keyword>
<comment type="cofactor">
    <cofactor evidence="1 6">
        <name>heme</name>
        <dbReference type="ChEBI" id="CHEBI:30413"/>
    </cofactor>
</comment>
<accession>A0AAW1I4Z0</accession>
<dbReference type="PANTHER" id="PTHR24296">
    <property type="entry name" value="CYTOCHROME P450"/>
    <property type="match status" value="1"/>
</dbReference>
<feature type="binding site" description="axial binding residue" evidence="6">
    <location>
        <position position="476"/>
    </location>
    <ligand>
        <name>heme</name>
        <dbReference type="ChEBI" id="CHEBI:30413"/>
    </ligand>
    <ligandPart>
        <name>Fe</name>
        <dbReference type="ChEBI" id="CHEBI:18248"/>
    </ligandPart>
</feature>
<comment type="similarity">
    <text evidence="2">Belongs to the cytochrome P450 family.</text>
</comment>
<proteinExistence type="inferred from homology"/>
<sequence>MSFTSVDIFLYIFVLLLFPFFIYKFFLTQYSATYGPPTYPFIGCLISFYQNRRRLLDWYTELLTESPSQTIVVNRLGALKTIVTANPENVEYILKTKFQNFPKGHQYGELLGDLLGQGIFIVDGELWSTQRKIASHEFTTNSLREFVVKTLEDEVESRLFPLLQSAAKEGKIIDMQEVLKRFTYDTICKVSLGIDPNCLDLSVPIPPLIAAFETAGEISARRSTSPIYLIWKLKRAFNLGSEAKLKQSINVVHTLITNIIRQKQKSLSTSKTDAQNPNPNPNPNPCTHDLLSRFLSAGYDLELTRDMVMSFIMAGRDTTAAAMTWLFWVISSDNTSVRDSIRDELGSGSGLGLDQLGFEVVKREMRYLHACLCEALRLYPPVPWDSKHAANDDVLPDGTRVRKGERVTFFQYGMGRMHKIWGNDWAKFNPDRWFENNKIDHDQEQRDGDDNSSTHRVLKMVSPYVFPVFQAGPRICLGKDMAFIQMKYVVASILSRFDFEPVSNEPPVFVPLMTAHMAGGLRVRVKEI</sequence>
<dbReference type="GO" id="GO:0004497">
    <property type="term" value="F:monooxygenase activity"/>
    <property type="evidence" value="ECO:0007669"/>
    <property type="project" value="InterPro"/>
</dbReference>
<name>A0AAW1I4Z0_SAPOF</name>
<dbReference type="PRINTS" id="PR00465">
    <property type="entry name" value="EP450IV"/>
</dbReference>
<dbReference type="GO" id="GO:0020037">
    <property type="term" value="F:heme binding"/>
    <property type="evidence" value="ECO:0007669"/>
    <property type="project" value="InterPro"/>
</dbReference>
<keyword evidence="7" id="KW-1133">Transmembrane helix</keyword>
<evidence type="ECO:0000256" key="4">
    <source>
        <dbReference type="ARBA" id="ARBA00023002"/>
    </source>
</evidence>
<keyword evidence="5 6" id="KW-0408">Iron</keyword>
<dbReference type="Proteomes" id="UP001443914">
    <property type="component" value="Unassembled WGS sequence"/>
</dbReference>
<dbReference type="PRINTS" id="PR00385">
    <property type="entry name" value="P450"/>
</dbReference>
<keyword evidence="7" id="KW-0472">Membrane</keyword>
<keyword evidence="7" id="KW-0812">Transmembrane</keyword>
<evidence type="ECO:0000256" key="6">
    <source>
        <dbReference type="PIRSR" id="PIRSR602403-1"/>
    </source>
</evidence>
<keyword evidence="9" id="KW-1185">Reference proteome</keyword>
<dbReference type="GO" id="GO:0016705">
    <property type="term" value="F:oxidoreductase activity, acting on paired donors, with incorporation or reduction of molecular oxygen"/>
    <property type="evidence" value="ECO:0007669"/>
    <property type="project" value="InterPro"/>
</dbReference>
<evidence type="ECO:0000313" key="8">
    <source>
        <dbReference type="EMBL" id="KAK9684294.1"/>
    </source>
</evidence>
<keyword evidence="3 6" id="KW-0479">Metal-binding</keyword>
<dbReference type="SUPFAM" id="SSF48264">
    <property type="entry name" value="Cytochrome P450"/>
    <property type="match status" value="1"/>
</dbReference>
<organism evidence="8 9">
    <name type="scientific">Saponaria officinalis</name>
    <name type="common">Common soapwort</name>
    <name type="synonym">Lychnis saponaria</name>
    <dbReference type="NCBI Taxonomy" id="3572"/>
    <lineage>
        <taxon>Eukaryota</taxon>
        <taxon>Viridiplantae</taxon>
        <taxon>Streptophyta</taxon>
        <taxon>Embryophyta</taxon>
        <taxon>Tracheophyta</taxon>
        <taxon>Spermatophyta</taxon>
        <taxon>Magnoliopsida</taxon>
        <taxon>eudicotyledons</taxon>
        <taxon>Gunneridae</taxon>
        <taxon>Pentapetalae</taxon>
        <taxon>Caryophyllales</taxon>
        <taxon>Caryophyllaceae</taxon>
        <taxon>Caryophylleae</taxon>
        <taxon>Saponaria</taxon>
    </lineage>
</organism>
<evidence type="ECO:0000256" key="3">
    <source>
        <dbReference type="ARBA" id="ARBA00022723"/>
    </source>
</evidence>
<evidence type="ECO:0000256" key="7">
    <source>
        <dbReference type="SAM" id="Phobius"/>
    </source>
</evidence>
<keyword evidence="6" id="KW-0349">Heme</keyword>
<evidence type="ECO:0000256" key="1">
    <source>
        <dbReference type="ARBA" id="ARBA00001971"/>
    </source>
</evidence>
<dbReference type="InterPro" id="IPR036396">
    <property type="entry name" value="Cyt_P450_sf"/>
</dbReference>
<dbReference type="InterPro" id="IPR002403">
    <property type="entry name" value="Cyt_P450_E_grp-IV"/>
</dbReference>
<dbReference type="Gene3D" id="1.10.630.10">
    <property type="entry name" value="Cytochrome P450"/>
    <property type="match status" value="1"/>
</dbReference>
<comment type="caution">
    <text evidence="8">The sequence shown here is derived from an EMBL/GenBank/DDBJ whole genome shotgun (WGS) entry which is preliminary data.</text>
</comment>
<evidence type="ECO:0008006" key="10">
    <source>
        <dbReference type="Google" id="ProtNLM"/>
    </source>
</evidence>
<reference evidence="8" key="1">
    <citation type="submission" date="2024-03" db="EMBL/GenBank/DDBJ databases">
        <title>WGS assembly of Saponaria officinalis var. Norfolk2.</title>
        <authorList>
            <person name="Jenkins J."/>
            <person name="Shu S."/>
            <person name="Grimwood J."/>
            <person name="Barry K."/>
            <person name="Goodstein D."/>
            <person name="Schmutz J."/>
            <person name="Leebens-Mack J."/>
            <person name="Osbourn A."/>
        </authorList>
    </citation>
    <scope>NUCLEOTIDE SEQUENCE [LARGE SCALE GENOMIC DNA]</scope>
    <source>
        <strain evidence="8">JIC</strain>
    </source>
</reference>
<dbReference type="Pfam" id="PF00067">
    <property type="entry name" value="p450"/>
    <property type="match status" value="1"/>
</dbReference>
<dbReference type="AlphaFoldDB" id="A0AAW1I4Z0"/>
<evidence type="ECO:0000256" key="5">
    <source>
        <dbReference type="ARBA" id="ARBA00023004"/>
    </source>
</evidence>
<protein>
    <recommendedName>
        <fullName evidence="10">Cytochrome P450</fullName>
    </recommendedName>
</protein>
<feature type="transmembrane region" description="Helical" evidence="7">
    <location>
        <begin position="6"/>
        <end position="26"/>
    </location>
</feature>
<gene>
    <name evidence="8" type="ORF">RND81_10G199800</name>
</gene>
<dbReference type="EMBL" id="JBDFQZ010000010">
    <property type="protein sequence ID" value="KAK9684294.1"/>
    <property type="molecule type" value="Genomic_DNA"/>
</dbReference>
<dbReference type="GO" id="GO:0005506">
    <property type="term" value="F:iron ion binding"/>
    <property type="evidence" value="ECO:0007669"/>
    <property type="project" value="InterPro"/>
</dbReference>
<evidence type="ECO:0000256" key="2">
    <source>
        <dbReference type="ARBA" id="ARBA00010617"/>
    </source>
</evidence>
<dbReference type="InterPro" id="IPR001128">
    <property type="entry name" value="Cyt_P450"/>
</dbReference>
<evidence type="ECO:0000313" key="9">
    <source>
        <dbReference type="Proteomes" id="UP001443914"/>
    </source>
</evidence>
<dbReference type="CDD" id="cd11064">
    <property type="entry name" value="CYP86A"/>
    <property type="match status" value="1"/>
</dbReference>